<feature type="active site" evidence="4">
    <location>
        <position position="23"/>
    </location>
</feature>
<dbReference type="AlphaFoldDB" id="C8VX95"/>
<dbReference type="EMBL" id="CP001720">
    <property type="protein sequence ID" value="ACV64491.1"/>
    <property type="molecule type" value="Genomic_DNA"/>
</dbReference>
<dbReference type="CDD" id="cd16433">
    <property type="entry name" value="CheB"/>
    <property type="match status" value="1"/>
</dbReference>
<evidence type="ECO:0000256" key="5">
    <source>
        <dbReference type="SAM" id="Phobius"/>
    </source>
</evidence>
<evidence type="ECO:0000256" key="3">
    <source>
        <dbReference type="ARBA" id="ARBA00048267"/>
    </source>
</evidence>
<dbReference type="Proteomes" id="UP000002217">
    <property type="component" value="Chromosome"/>
</dbReference>
<dbReference type="KEGG" id="dae:Dtox_3784"/>
<keyword evidence="5" id="KW-0812">Transmembrane</keyword>
<evidence type="ECO:0000256" key="4">
    <source>
        <dbReference type="PROSITE-ProRule" id="PRU00050"/>
    </source>
</evidence>
<evidence type="ECO:0000256" key="1">
    <source>
        <dbReference type="ARBA" id="ARBA00022801"/>
    </source>
</evidence>
<evidence type="ECO:0000256" key="2">
    <source>
        <dbReference type="ARBA" id="ARBA00039140"/>
    </source>
</evidence>
<name>C8VX95_DESAS</name>
<sequence length="206" mass="22322">MERSLNTSLKEKRVYQAVVIGVSAGGFAALSFLLPSLPEDFSLPVIIVQHLHPASGSYIVQHLNNKCSLIVKQADEKESIKPGTVYLASPNYHLLVEEDRTFSLTVDNRVNYARPSIDVLFETAARAYGEKLIGIILTGSNNDGSKGLKRIKEGGGLAVVQDPLDAEVDSMPRAALAATAVDFILSLEQIASFLMSLSKGKSYENK</sequence>
<keyword evidence="4" id="KW-0145">Chemotaxis</keyword>
<evidence type="ECO:0000259" key="6">
    <source>
        <dbReference type="PROSITE" id="PS50122"/>
    </source>
</evidence>
<dbReference type="eggNOG" id="COG2201">
    <property type="taxonomic scope" value="Bacteria"/>
</dbReference>
<feature type="active site" evidence="4">
    <location>
        <position position="50"/>
    </location>
</feature>
<dbReference type="PANTHER" id="PTHR42872:SF3">
    <property type="entry name" value="PROTEIN-GLUTAMATE METHYLESTERASE_PROTEIN-GLUTAMINE GLUTAMINASE 1"/>
    <property type="match status" value="1"/>
</dbReference>
<feature type="domain" description="CheB-type methylesterase" evidence="6">
    <location>
        <begin position="16"/>
        <end position="201"/>
    </location>
</feature>
<evidence type="ECO:0000313" key="7">
    <source>
        <dbReference type="EMBL" id="ACV64491.1"/>
    </source>
</evidence>
<keyword evidence="5" id="KW-0472">Membrane</keyword>
<dbReference type="InterPro" id="IPR035909">
    <property type="entry name" value="CheB_C"/>
</dbReference>
<proteinExistence type="predicted"/>
<keyword evidence="8" id="KW-1185">Reference proteome</keyword>
<dbReference type="PROSITE" id="PS50122">
    <property type="entry name" value="CHEB"/>
    <property type="match status" value="1"/>
</dbReference>
<dbReference type="GO" id="GO:0006935">
    <property type="term" value="P:chemotaxis"/>
    <property type="evidence" value="ECO:0007669"/>
    <property type="project" value="UniProtKB-UniRule"/>
</dbReference>
<dbReference type="SUPFAM" id="SSF52738">
    <property type="entry name" value="Methylesterase CheB, C-terminal domain"/>
    <property type="match status" value="1"/>
</dbReference>
<dbReference type="HOGENOM" id="CLU_000445_51_2_9"/>
<dbReference type="GO" id="GO:0005737">
    <property type="term" value="C:cytoplasm"/>
    <property type="evidence" value="ECO:0007669"/>
    <property type="project" value="InterPro"/>
</dbReference>
<dbReference type="GO" id="GO:0008984">
    <property type="term" value="F:protein-glutamate methylesterase activity"/>
    <property type="evidence" value="ECO:0007669"/>
    <property type="project" value="UniProtKB-EC"/>
</dbReference>
<feature type="active site" evidence="4">
    <location>
        <position position="143"/>
    </location>
</feature>
<keyword evidence="5" id="KW-1133">Transmembrane helix</keyword>
<reference evidence="7 8" key="1">
    <citation type="journal article" date="2009" name="Stand. Genomic Sci.">
        <title>Complete genome sequence of Desulfotomaculum acetoxidans type strain (5575).</title>
        <authorList>
            <person name="Spring S."/>
            <person name="Lapidus A."/>
            <person name="Schroder M."/>
            <person name="Gleim D."/>
            <person name="Sims D."/>
            <person name="Meincke L."/>
            <person name="Glavina Del Rio T."/>
            <person name="Tice H."/>
            <person name="Copeland A."/>
            <person name="Cheng J.F."/>
            <person name="Lucas S."/>
            <person name="Chen F."/>
            <person name="Nolan M."/>
            <person name="Bruce D."/>
            <person name="Goodwin L."/>
            <person name="Pitluck S."/>
            <person name="Ivanova N."/>
            <person name="Mavromatis K."/>
            <person name="Mikhailova N."/>
            <person name="Pati A."/>
            <person name="Chen A."/>
            <person name="Palaniappan K."/>
            <person name="Land M."/>
            <person name="Hauser L."/>
            <person name="Chang Y.J."/>
            <person name="Jeffries C.D."/>
            <person name="Chain P."/>
            <person name="Saunders E."/>
            <person name="Brettin T."/>
            <person name="Detter J.C."/>
            <person name="Goker M."/>
            <person name="Bristow J."/>
            <person name="Eisen J.A."/>
            <person name="Markowitz V."/>
            <person name="Hugenholtz P."/>
            <person name="Kyrpides N.C."/>
            <person name="Klenk H.P."/>
            <person name="Han C."/>
        </authorList>
    </citation>
    <scope>NUCLEOTIDE SEQUENCE [LARGE SCALE GENOMIC DNA]</scope>
    <source>
        <strain evidence="8">ATCC 49208 / DSM 771 / VKM B-1644</strain>
    </source>
</reference>
<dbReference type="Gene3D" id="3.40.50.180">
    <property type="entry name" value="Methylesterase CheB, C-terminal domain"/>
    <property type="match status" value="1"/>
</dbReference>
<comment type="catalytic activity">
    <reaction evidence="3">
        <text>[protein]-L-glutamate 5-O-methyl ester + H2O = L-glutamyl-[protein] + methanol + H(+)</text>
        <dbReference type="Rhea" id="RHEA:23236"/>
        <dbReference type="Rhea" id="RHEA-COMP:10208"/>
        <dbReference type="Rhea" id="RHEA-COMP:10311"/>
        <dbReference type="ChEBI" id="CHEBI:15377"/>
        <dbReference type="ChEBI" id="CHEBI:15378"/>
        <dbReference type="ChEBI" id="CHEBI:17790"/>
        <dbReference type="ChEBI" id="CHEBI:29973"/>
        <dbReference type="ChEBI" id="CHEBI:82795"/>
        <dbReference type="EC" id="3.1.1.61"/>
    </reaction>
</comment>
<protein>
    <recommendedName>
        <fullName evidence="2">protein-glutamate methylesterase</fullName>
        <ecNumber evidence="2">3.1.1.61</ecNumber>
    </recommendedName>
</protein>
<evidence type="ECO:0000313" key="8">
    <source>
        <dbReference type="Proteomes" id="UP000002217"/>
    </source>
</evidence>
<organism evidence="7 8">
    <name type="scientific">Desulfofarcimen acetoxidans (strain ATCC 49208 / DSM 771 / KCTC 5769 / VKM B-1644 / 5575)</name>
    <name type="common">Desulfotomaculum acetoxidans</name>
    <dbReference type="NCBI Taxonomy" id="485916"/>
    <lineage>
        <taxon>Bacteria</taxon>
        <taxon>Bacillati</taxon>
        <taxon>Bacillota</taxon>
        <taxon>Clostridia</taxon>
        <taxon>Eubacteriales</taxon>
        <taxon>Peptococcaceae</taxon>
        <taxon>Desulfofarcimen</taxon>
    </lineage>
</organism>
<dbReference type="STRING" id="485916.Dtox_3784"/>
<gene>
    <name evidence="7" type="ordered locus">Dtox_3784</name>
</gene>
<dbReference type="PANTHER" id="PTHR42872">
    <property type="entry name" value="PROTEIN-GLUTAMATE METHYLESTERASE/PROTEIN-GLUTAMINE GLUTAMINASE"/>
    <property type="match status" value="1"/>
</dbReference>
<feature type="transmembrane region" description="Helical" evidence="5">
    <location>
        <begin position="14"/>
        <end position="34"/>
    </location>
</feature>
<accession>C8VX95</accession>
<keyword evidence="1 4" id="KW-0378">Hydrolase</keyword>
<dbReference type="InterPro" id="IPR000673">
    <property type="entry name" value="Sig_transdc_resp-reg_Me-estase"/>
</dbReference>
<dbReference type="EC" id="3.1.1.61" evidence="2"/>
<dbReference type="GO" id="GO:0000156">
    <property type="term" value="F:phosphorelay response regulator activity"/>
    <property type="evidence" value="ECO:0007669"/>
    <property type="project" value="InterPro"/>
</dbReference>
<dbReference type="Pfam" id="PF01339">
    <property type="entry name" value="CheB_methylest"/>
    <property type="match status" value="1"/>
</dbReference>